<evidence type="ECO:0000256" key="2">
    <source>
        <dbReference type="ARBA" id="ARBA00023242"/>
    </source>
</evidence>
<keyword evidence="6" id="KW-1185">Reference proteome</keyword>
<evidence type="ECO:0000313" key="5">
    <source>
        <dbReference type="EMBL" id="KAK1924037.1"/>
    </source>
</evidence>
<dbReference type="PANTHER" id="PTHR13107">
    <property type="entry name" value="N6-ADENOSINE-METHYLTRANSFERASE NON-CATALYTIC SUBUNIT"/>
    <property type="match status" value="1"/>
</dbReference>
<dbReference type="Pfam" id="PF05063">
    <property type="entry name" value="MT-A70"/>
    <property type="match status" value="1"/>
</dbReference>
<feature type="region of interest" description="Disordered" evidence="4">
    <location>
        <begin position="320"/>
        <end position="447"/>
    </location>
</feature>
<comment type="subcellular location">
    <subcellularLocation>
        <location evidence="1">Nucleus</location>
    </subcellularLocation>
</comment>
<dbReference type="InterPro" id="IPR045123">
    <property type="entry name" value="METTL14-like"/>
</dbReference>
<evidence type="ECO:0000313" key="6">
    <source>
        <dbReference type="Proteomes" id="UP001182556"/>
    </source>
</evidence>
<dbReference type="InterPro" id="IPR007757">
    <property type="entry name" value="MT-A70-like"/>
</dbReference>
<comment type="caution">
    <text evidence="5">The sequence shown here is derived from an EMBL/GenBank/DDBJ whole genome shotgun (WGS) entry which is preliminary data.</text>
</comment>
<dbReference type="AlphaFoldDB" id="A0AAD9CYZ8"/>
<gene>
    <name evidence="5" type="ORF">DB88DRAFT_510416</name>
</gene>
<accession>A0AAD9CYZ8</accession>
<evidence type="ECO:0000256" key="3">
    <source>
        <dbReference type="PROSITE-ProRule" id="PRU00489"/>
    </source>
</evidence>
<dbReference type="GO" id="GO:0003729">
    <property type="term" value="F:mRNA binding"/>
    <property type="evidence" value="ECO:0007669"/>
    <property type="project" value="TreeGrafter"/>
</dbReference>
<comment type="similarity">
    <text evidence="3">Belongs to the MT-A70-like family.</text>
</comment>
<dbReference type="Proteomes" id="UP001182556">
    <property type="component" value="Unassembled WGS sequence"/>
</dbReference>
<reference evidence="5" key="1">
    <citation type="submission" date="2023-02" db="EMBL/GenBank/DDBJ databases">
        <title>Identification and recombinant expression of a fungal hydrolase from Papiliotrema laurentii that hydrolyzes apple cutin and clears colloidal polyester polyurethane.</title>
        <authorList>
            <consortium name="DOE Joint Genome Institute"/>
            <person name="Roman V.A."/>
            <person name="Bojanowski C."/>
            <person name="Crable B.R."/>
            <person name="Wagner D.N."/>
            <person name="Hung C.S."/>
            <person name="Nadeau L.J."/>
            <person name="Schratz L."/>
            <person name="Haridas S."/>
            <person name="Pangilinan J."/>
            <person name="Lipzen A."/>
            <person name="Na H."/>
            <person name="Yan M."/>
            <person name="Ng V."/>
            <person name="Grigoriev I.V."/>
            <person name="Spatafora J.W."/>
            <person name="Barlow D."/>
            <person name="Biffinger J."/>
            <person name="Kelley-Loughnane N."/>
            <person name="Varaljay V.A."/>
            <person name="Crookes-Goodson W.J."/>
        </authorList>
    </citation>
    <scope>NUCLEOTIDE SEQUENCE</scope>
    <source>
        <strain evidence="5">5307AH</strain>
    </source>
</reference>
<dbReference type="PROSITE" id="PS51143">
    <property type="entry name" value="MT_A70"/>
    <property type="match status" value="1"/>
</dbReference>
<feature type="compositionally biased region" description="Low complexity" evidence="4">
    <location>
        <begin position="36"/>
        <end position="49"/>
    </location>
</feature>
<feature type="region of interest" description="Disordered" evidence="4">
    <location>
        <begin position="16"/>
        <end position="52"/>
    </location>
</feature>
<protein>
    <submittedName>
        <fullName evidence="5">MT-A70-domain-containing protein</fullName>
    </submittedName>
</protein>
<name>A0AAD9CYZ8_PAPLA</name>
<evidence type="ECO:0000256" key="1">
    <source>
        <dbReference type="ARBA" id="ARBA00004123"/>
    </source>
</evidence>
<keyword evidence="2" id="KW-0539">Nucleus</keyword>
<feature type="compositionally biased region" description="Pro residues" evidence="4">
    <location>
        <begin position="382"/>
        <end position="402"/>
    </location>
</feature>
<organism evidence="5 6">
    <name type="scientific">Papiliotrema laurentii</name>
    <name type="common">Cryptococcus laurentii</name>
    <dbReference type="NCBI Taxonomy" id="5418"/>
    <lineage>
        <taxon>Eukaryota</taxon>
        <taxon>Fungi</taxon>
        <taxon>Dikarya</taxon>
        <taxon>Basidiomycota</taxon>
        <taxon>Agaricomycotina</taxon>
        <taxon>Tremellomycetes</taxon>
        <taxon>Tremellales</taxon>
        <taxon>Rhynchogastremaceae</taxon>
        <taxon>Papiliotrema</taxon>
    </lineage>
</organism>
<dbReference type="EMBL" id="JAODAN010000005">
    <property type="protein sequence ID" value="KAK1924037.1"/>
    <property type="molecule type" value="Genomic_DNA"/>
</dbReference>
<dbReference type="PANTHER" id="PTHR13107:SF0">
    <property type="entry name" value="N6-ADENOSINE-METHYLTRANSFERASE NON-CATALYTIC SUBUNIT"/>
    <property type="match status" value="1"/>
</dbReference>
<sequence length="561" mass="61491">MAAVASHREFLSTIKARQRARREALNPTRDFPPTPSLTSPSSSTLSSSTVSKANVTNYVPEEETVRNDYTAWYNLSGRPGADYILGARDEEICAEYPALRRLMDLKAQLADEHAHPPLYLPLPGGSASDVYTATGPNRFDVILITPNGSWEETAALPIRSLSADPGFVFLWVGRGDQEGLERGRECLAKWGFRRAEDILWVKTSGRDGLREGEEGQAEEGMGGGGLFASQKEHCLMGIRGTVRRSTDTRFVHCNVDTDVMIWENKNGEAKFPPYLYTLIESFCLGTRRLQLFTGPATSRRGWVTASLEPTPDGYQLYDPSTYPHQVESPEGRDVLPFSPEIDSLRPKSPVKTARRGPNAAHTMPANLQAYPSYPTQRNYQPRPSPRPTHPSYPPPHQGPKPPSMSLRTGPPPFLPPGHAYSNVPPRPMPPTHPSEMDRTGPASNVYPYPVQAPGANVRGAMPAGLPHAQVALDPYAGRVDPQTLAMLSMAIGGMSHTAYASSGQYDPQMAYVMAQMQHTQISGTAQMQPPAPGAFNPYERLGHGYRDASPGMWYPPGAYRG</sequence>
<proteinExistence type="inferred from homology"/>
<dbReference type="PROSITE" id="PS51592">
    <property type="entry name" value="SAM_MTA70L_2"/>
    <property type="match status" value="1"/>
</dbReference>
<evidence type="ECO:0000256" key="4">
    <source>
        <dbReference type="SAM" id="MobiDB-lite"/>
    </source>
</evidence>
<dbReference type="GO" id="GO:0036396">
    <property type="term" value="C:RNA N6-methyladenosine methyltransferase complex"/>
    <property type="evidence" value="ECO:0007669"/>
    <property type="project" value="TreeGrafter"/>
</dbReference>
<dbReference type="GO" id="GO:0005634">
    <property type="term" value="C:nucleus"/>
    <property type="evidence" value="ECO:0007669"/>
    <property type="project" value="UniProtKB-SubCell"/>
</dbReference>